<organism evidence="1 2">
    <name type="scientific">Chitinimonas taiwanensis DSM 18899</name>
    <dbReference type="NCBI Taxonomy" id="1121279"/>
    <lineage>
        <taxon>Bacteria</taxon>
        <taxon>Pseudomonadati</taxon>
        <taxon>Pseudomonadota</taxon>
        <taxon>Betaproteobacteria</taxon>
        <taxon>Neisseriales</taxon>
        <taxon>Chitinibacteraceae</taxon>
        <taxon>Chitinimonas</taxon>
    </lineage>
</organism>
<name>A0A1K2HMT5_9NEIS</name>
<dbReference type="STRING" id="1121279.SAMN02745887_02712"/>
<evidence type="ECO:0000313" key="2">
    <source>
        <dbReference type="Proteomes" id="UP000186513"/>
    </source>
</evidence>
<keyword evidence="2" id="KW-1185">Reference proteome</keyword>
<proteinExistence type="predicted"/>
<reference evidence="1 2" key="1">
    <citation type="submission" date="2016-11" db="EMBL/GenBank/DDBJ databases">
        <authorList>
            <person name="Jaros S."/>
            <person name="Januszkiewicz K."/>
            <person name="Wedrychowicz H."/>
        </authorList>
    </citation>
    <scope>NUCLEOTIDE SEQUENCE [LARGE SCALE GENOMIC DNA]</scope>
    <source>
        <strain evidence="1 2">DSM 18899</strain>
    </source>
</reference>
<gene>
    <name evidence="1" type="ORF">SAMN02745887_02712</name>
</gene>
<protein>
    <submittedName>
        <fullName evidence="1">Uncharacterized protein</fullName>
    </submittedName>
</protein>
<accession>A0A1K2HMT5</accession>
<dbReference type="Proteomes" id="UP000186513">
    <property type="component" value="Unassembled WGS sequence"/>
</dbReference>
<sequence length="119" mass="12865">MSKLNTTQAPFMLATEFINGDPRSFIRIEDAAYLAGQGLAGELMACMLFFMERPGVPEKVSQRAGRAMLAGFLQPLLPLVETSLVSLNAKERALLLERLMASIMAGAPAALALLDEESH</sequence>
<dbReference type="RefSeq" id="WP_072429217.1">
    <property type="nucleotide sequence ID" value="NZ_FPKR01000011.1"/>
</dbReference>
<dbReference type="AlphaFoldDB" id="A0A1K2HMT5"/>
<evidence type="ECO:0000313" key="1">
    <source>
        <dbReference type="EMBL" id="SFZ78005.1"/>
    </source>
</evidence>
<dbReference type="EMBL" id="FPKR01000011">
    <property type="protein sequence ID" value="SFZ78005.1"/>
    <property type="molecule type" value="Genomic_DNA"/>
</dbReference>